<dbReference type="InterPro" id="IPR008969">
    <property type="entry name" value="CarboxyPept-like_regulatory"/>
</dbReference>
<feature type="region of interest" description="Disordered" evidence="8">
    <location>
        <begin position="814"/>
        <end position="841"/>
    </location>
</feature>
<sequence length="841" mass="92890">MKKINIKLLITLSAIFTMLALDNVQAQNGPPPGVTQRQQEKVGYGKISGTILDENQEPVPYAAISIVDQKSNRIVDGTVADDKGSFVIRDIVEGTYTLSVTFIGFQTLEKGPFEITGKGESYDVGTLNITSVSTQLDEVVVEGERELIEDKVDRIVYNADQDKTTMGGDATDVLRRVPLLTVDLDGNVSLRGSSNIKVLIDGRPSTITASSIADALKQIPADQIKTVEVITSPSARYDAEGTGGIINIITKKNDLQGGSLSVNSSAGLRGSSLGLNASYRTGRLGLSLGGYGRAGYNVVGEFENEQTTKDEFGSIVSTTSQFADTRNNYLFGRYNFGADYAFNKYNWVGASVNLGIRNFSSNQDGRLTQTNNSMGLRSSTEDVGIDNLGNQVDVSLNYLRTFEEKGKEISLLTLYSQNKQTNDFDIATLQSSEPIDNAFIRNNNDSYNKEFTIQLDYVEPINDKIIVEMGAKNIMRDVTSDFLYLVGDDENSLTPVEGVNLSNNFDYVQNVLAGYLSGTFDLGKGYTLMAGGRYEYTTIAANFSDEADLEIPDYGTFVPSINFSKKLTPLKTVKFAYNRRIQRPSLRFLNPNIDASNPLNISQGNPTLDPEFTDNFEVSYSTFKKGTSINISAFWRNTTGSIQQVRETIGQDTIFSTFQNIGQEDALGVSIFANGKIGKLQLSGGIDSYYAMLDNNLEDPLFNASNEGFVVSGRLFGSYELTEQWALQFFGFIRGRQVQLQGYQTGYYVYSLSLNRMFKEKRGSVGIGAENFLNNGMKMTSEVTTPFVDQFNTNIMRNMNFKVNFSYRIGKLTTGQTRRRQRKVENNDLKDGGGNQDMMNN</sequence>
<keyword evidence="5 9" id="KW-0732">Signal</keyword>
<keyword evidence="6" id="KW-0472">Membrane</keyword>
<feature type="chain" id="PRO_5041114880" evidence="9">
    <location>
        <begin position="27"/>
        <end position="841"/>
    </location>
</feature>
<keyword evidence="3" id="KW-1134">Transmembrane beta strand</keyword>
<dbReference type="Gene3D" id="2.40.170.20">
    <property type="entry name" value="TonB-dependent receptor, beta-barrel domain"/>
    <property type="match status" value="1"/>
</dbReference>
<evidence type="ECO:0000259" key="10">
    <source>
        <dbReference type="Pfam" id="PF07715"/>
    </source>
</evidence>
<evidence type="ECO:0000256" key="4">
    <source>
        <dbReference type="ARBA" id="ARBA00022692"/>
    </source>
</evidence>
<dbReference type="InterPro" id="IPR012910">
    <property type="entry name" value="Plug_dom"/>
</dbReference>
<keyword evidence="4" id="KW-0812">Transmembrane</keyword>
<evidence type="ECO:0000256" key="9">
    <source>
        <dbReference type="SAM" id="SignalP"/>
    </source>
</evidence>
<dbReference type="EMBL" id="JAIXNE010000003">
    <property type="protein sequence ID" value="MCA6075852.1"/>
    <property type="molecule type" value="Genomic_DNA"/>
</dbReference>
<dbReference type="SUPFAM" id="SSF56935">
    <property type="entry name" value="Porins"/>
    <property type="match status" value="1"/>
</dbReference>
<proteinExistence type="predicted"/>
<dbReference type="Pfam" id="PF07715">
    <property type="entry name" value="Plug"/>
    <property type="match status" value="1"/>
</dbReference>
<evidence type="ECO:0000256" key="8">
    <source>
        <dbReference type="SAM" id="MobiDB-lite"/>
    </source>
</evidence>
<dbReference type="SUPFAM" id="SSF49464">
    <property type="entry name" value="Carboxypeptidase regulatory domain-like"/>
    <property type="match status" value="1"/>
</dbReference>
<evidence type="ECO:0000313" key="15">
    <source>
        <dbReference type="Proteomes" id="UP001139409"/>
    </source>
</evidence>
<organism evidence="13 15">
    <name type="scientific">Fulvivirga sedimenti</name>
    <dbReference type="NCBI Taxonomy" id="2879465"/>
    <lineage>
        <taxon>Bacteria</taxon>
        <taxon>Pseudomonadati</taxon>
        <taxon>Bacteroidota</taxon>
        <taxon>Cytophagia</taxon>
        <taxon>Cytophagales</taxon>
        <taxon>Fulvivirgaceae</taxon>
        <taxon>Fulvivirga</taxon>
    </lineage>
</organism>
<evidence type="ECO:0000313" key="13">
    <source>
        <dbReference type="EMBL" id="MCA6075852.1"/>
    </source>
</evidence>
<name>A0A9X1HS83_9BACT</name>
<feature type="domain" description="TonB-dependent receptor plug" evidence="10">
    <location>
        <begin position="156"/>
        <end position="245"/>
    </location>
</feature>
<comment type="caution">
    <text evidence="13">The sequence shown here is derived from an EMBL/GenBank/DDBJ whole genome shotgun (WGS) entry which is preliminary data.</text>
</comment>
<dbReference type="GO" id="GO:0015344">
    <property type="term" value="F:siderophore uptake transmembrane transporter activity"/>
    <property type="evidence" value="ECO:0007669"/>
    <property type="project" value="TreeGrafter"/>
</dbReference>
<reference evidence="13" key="1">
    <citation type="submission" date="2021-09" db="EMBL/GenBank/DDBJ databases">
        <title>Fulvivirga sp. isolated from coastal sediment.</title>
        <authorList>
            <person name="Yu H."/>
        </authorList>
    </citation>
    <scope>NUCLEOTIDE SEQUENCE</scope>
    <source>
        <strain evidence="13">1062</strain>
    </source>
</reference>
<dbReference type="PANTHER" id="PTHR30069:SF29">
    <property type="entry name" value="HEMOGLOBIN AND HEMOGLOBIN-HAPTOGLOBIN-BINDING PROTEIN 1-RELATED"/>
    <property type="match status" value="1"/>
</dbReference>
<keyword evidence="13" id="KW-0675">Receptor</keyword>
<evidence type="ECO:0000256" key="2">
    <source>
        <dbReference type="ARBA" id="ARBA00022448"/>
    </source>
</evidence>
<dbReference type="EMBL" id="JAIXNE010000002">
    <property type="protein sequence ID" value="MCA6074675.1"/>
    <property type="molecule type" value="Genomic_DNA"/>
</dbReference>
<protein>
    <submittedName>
        <fullName evidence="13">TonB-dependent receptor</fullName>
    </submittedName>
</protein>
<gene>
    <name evidence="12" type="ORF">LDX50_07325</name>
    <name evidence="13" type="ORF">LDX50_13295</name>
    <name evidence="14" type="ORF">LDX50_19015</name>
</gene>
<dbReference type="AlphaFoldDB" id="A0A9X1HS83"/>
<evidence type="ECO:0000259" key="11">
    <source>
        <dbReference type="Pfam" id="PF14905"/>
    </source>
</evidence>
<dbReference type="InterPro" id="IPR036942">
    <property type="entry name" value="Beta-barrel_TonB_sf"/>
</dbReference>
<evidence type="ECO:0000256" key="5">
    <source>
        <dbReference type="ARBA" id="ARBA00022729"/>
    </source>
</evidence>
<keyword evidence="7" id="KW-0998">Cell outer membrane</keyword>
<feature type="signal peptide" evidence="9">
    <location>
        <begin position="1"/>
        <end position="26"/>
    </location>
</feature>
<dbReference type="Pfam" id="PF14905">
    <property type="entry name" value="OMP_b-brl_3"/>
    <property type="match status" value="1"/>
</dbReference>
<keyword evidence="15" id="KW-1185">Reference proteome</keyword>
<accession>A0A9X1HS83</accession>
<evidence type="ECO:0000256" key="6">
    <source>
        <dbReference type="ARBA" id="ARBA00023136"/>
    </source>
</evidence>
<evidence type="ECO:0000313" key="14">
    <source>
        <dbReference type="EMBL" id="MCA6076980.1"/>
    </source>
</evidence>
<evidence type="ECO:0000256" key="3">
    <source>
        <dbReference type="ARBA" id="ARBA00022452"/>
    </source>
</evidence>
<dbReference type="GO" id="GO:0009279">
    <property type="term" value="C:cell outer membrane"/>
    <property type="evidence" value="ECO:0007669"/>
    <property type="project" value="UniProtKB-SubCell"/>
</dbReference>
<dbReference type="Gene3D" id="2.170.130.10">
    <property type="entry name" value="TonB-dependent receptor, plug domain"/>
    <property type="match status" value="1"/>
</dbReference>
<evidence type="ECO:0000256" key="1">
    <source>
        <dbReference type="ARBA" id="ARBA00004571"/>
    </source>
</evidence>
<dbReference type="EMBL" id="JAIXNE010000004">
    <property type="protein sequence ID" value="MCA6076980.1"/>
    <property type="molecule type" value="Genomic_DNA"/>
</dbReference>
<dbReference type="InterPro" id="IPR041700">
    <property type="entry name" value="OMP_b-brl_3"/>
</dbReference>
<dbReference type="Proteomes" id="UP001139409">
    <property type="component" value="Unassembled WGS sequence"/>
</dbReference>
<evidence type="ECO:0000313" key="12">
    <source>
        <dbReference type="EMBL" id="MCA6074675.1"/>
    </source>
</evidence>
<keyword evidence="2" id="KW-0813">Transport</keyword>
<dbReference type="GO" id="GO:0044718">
    <property type="term" value="P:siderophore transmembrane transport"/>
    <property type="evidence" value="ECO:0007669"/>
    <property type="project" value="TreeGrafter"/>
</dbReference>
<dbReference type="PANTHER" id="PTHR30069">
    <property type="entry name" value="TONB-DEPENDENT OUTER MEMBRANE RECEPTOR"/>
    <property type="match status" value="1"/>
</dbReference>
<dbReference type="Gene3D" id="2.60.40.1120">
    <property type="entry name" value="Carboxypeptidase-like, regulatory domain"/>
    <property type="match status" value="1"/>
</dbReference>
<comment type="subcellular location">
    <subcellularLocation>
        <location evidence="1">Cell outer membrane</location>
        <topology evidence="1">Multi-pass membrane protein</topology>
    </subcellularLocation>
</comment>
<evidence type="ECO:0000256" key="7">
    <source>
        <dbReference type="ARBA" id="ARBA00023237"/>
    </source>
</evidence>
<dbReference type="RefSeq" id="WP_225697788.1">
    <property type="nucleotide sequence ID" value="NZ_JAIXNE010000002.1"/>
</dbReference>
<dbReference type="Pfam" id="PF13620">
    <property type="entry name" value="CarboxypepD_reg"/>
    <property type="match status" value="1"/>
</dbReference>
<dbReference type="InterPro" id="IPR039426">
    <property type="entry name" value="TonB-dep_rcpt-like"/>
</dbReference>
<dbReference type="InterPro" id="IPR037066">
    <property type="entry name" value="Plug_dom_sf"/>
</dbReference>
<feature type="domain" description="Outer membrane protein beta-barrel" evidence="11">
    <location>
        <begin position="400"/>
        <end position="807"/>
    </location>
</feature>